<dbReference type="InterPro" id="IPR005636">
    <property type="entry name" value="DTW"/>
</dbReference>
<evidence type="ECO:0000256" key="1">
    <source>
        <dbReference type="ARBA" id="ARBA00012386"/>
    </source>
</evidence>
<keyword evidence="2" id="KW-0808">Transferase</keyword>
<gene>
    <name evidence="6" type="ORF">PVT68_13280</name>
</gene>
<feature type="domain" description="DTW" evidence="5">
    <location>
        <begin position="1"/>
        <end position="156"/>
    </location>
</feature>
<accession>A0ABY8NE59</accession>
<evidence type="ECO:0000313" key="6">
    <source>
        <dbReference type="EMBL" id="WGL15738.1"/>
    </source>
</evidence>
<dbReference type="Proteomes" id="UP001236500">
    <property type="component" value="Chromosome"/>
</dbReference>
<evidence type="ECO:0000256" key="4">
    <source>
        <dbReference type="ARBA" id="ARBA00022694"/>
    </source>
</evidence>
<protein>
    <recommendedName>
        <fullName evidence="1">tRNA-uridine aminocarboxypropyltransferase</fullName>
        <ecNumber evidence="1">2.5.1.25</ecNumber>
    </recommendedName>
</protein>
<keyword evidence="3" id="KW-0949">S-adenosyl-L-methionine</keyword>
<dbReference type="InterPro" id="IPR039262">
    <property type="entry name" value="DTWD2/TAPT"/>
</dbReference>
<dbReference type="SMART" id="SM01144">
    <property type="entry name" value="DTW"/>
    <property type="match status" value="1"/>
</dbReference>
<evidence type="ECO:0000256" key="3">
    <source>
        <dbReference type="ARBA" id="ARBA00022691"/>
    </source>
</evidence>
<dbReference type="EC" id="2.5.1.25" evidence="1"/>
<keyword evidence="7" id="KW-1185">Reference proteome</keyword>
<organism evidence="6 7">
    <name type="scientific">Microbulbifer bruguierae</name>
    <dbReference type="NCBI Taxonomy" id="3029061"/>
    <lineage>
        <taxon>Bacteria</taxon>
        <taxon>Pseudomonadati</taxon>
        <taxon>Pseudomonadota</taxon>
        <taxon>Gammaproteobacteria</taxon>
        <taxon>Cellvibrionales</taxon>
        <taxon>Microbulbiferaceae</taxon>
        <taxon>Microbulbifer</taxon>
    </lineage>
</organism>
<evidence type="ECO:0000313" key="7">
    <source>
        <dbReference type="Proteomes" id="UP001236500"/>
    </source>
</evidence>
<dbReference type="RefSeq" id="WP_280318801.1">
    <property type="nucleotide sequence ID" value="NZ_CP118605.1"/>
</dbReference>
<dbReference type="Pfam" id="PF03942">
    <property type="entry name" value="DTW"/>
    <property type="match status" value="1"/>
</dbReference>
<dbReference type="PANTHER" id="PTHR21392:SF1">
    <property type="entry name" value="TRNA-URIDINE AMINOCARBOXYPROPYLTRANSFERASE"/>
    <property type="match status" value="1"/>
</dbReference>
<evidence type="ECO:0000259" key="5">
    <source>
        <dbReference type="SMART" id="SM01144"/>
    </source>
</evidence>
<sequence>MKIYLLTHEREVDRPSNTGSIALSVAGGTAGPIERIVWSRANPSPELVQVLKGENTGLLYPLSEADGTEIAVEHCDHFVLLDATWQEARKMFNRSPYLHSAGRVNLQTTAISRYQLRRNQKPGGLCTAECVVEILRGKGKAQLAAEIEARFLDFNARN</sequence>
<dbReference type="PANTHER" id="PTHR21392">
    <property type="entry name" value="TRNA-URIDINE AMINOCARBOXYPROPYLTRANSFERASE 2"/>
    <property type="match status" value="1"/>
</dbReference>
<reference evidence="6 7" key="1">
    <citation type="submission" date="2023-02" db="EMBL/GenBank/DDBJ databases">
        <title>Description and genomic characterization of Microbulbifer bruguierae sp. nov., isolated from the sediment of mangrove plant Bruguiera sexangula.</title>
        <authorList>
            <person name="Long M."/>
        </authorList>
    </citation>
    <scope>NUCLEOTIDE SEQUENCE [LARGE SCALE GENOMIC DNA]</scope>
    <source>
        <strain evidence="6 7">H12</strain>
    </source>
</reference>
<name>A0ABY8NE59_9GAMM</name>
<dbReference type="EMBL" id="CP118605">
    <property type="protein sequence ID" value="WGL15738.1"/>
    <property type="molecule type" value="Genomic_DNA"/>
</dbReference>
<evidence type="ECO:0000256" key="2">
    <source>
        <dbReference type="ARBA" id="ARBA00022679"/>
    </source>
</evidence>
<proteinExistence type="predicted"/>
<keyword evidence="4" id="KW-0819">tRNA processing</keyword>